<evidence type="ECO:0000313" key="2">
    <source>
        <dbReference type="Proteomes" id="UP000499080"/>
    </source>
</evidence>
<sequence length="185" mass="21942">MFRHVEIEYILLRKKHLIKTWCRHFIVFLHILINNSQLISVKFEDLSYFFENIDTSTYDDIYRTIADFLVSRHHLKRAEFPGCFFRFQKGVELLRKLTENSSKSLTHLALRKFVHYEPKYKEEDSNVAQKLPTLANLPSLTTLKIDYSLRSENMIAYQSDVVHVVHPISKKLPNARTFEDNLVLI</sequence>
<dbReference type="AlphaFoldDB" id="A0A4Y2MKE0"/>
<comment type="caution">
    <text evidence="1">The sequence shown here is derived from an EMBL/GenBank/DDBJ whole genome shotgun (WGS) entry which is preliminary data.</text>
</comment>
<organism evidence="1 2">
    <name type="scientific">Araneus ventricosus</name>
    <name type="common">Orbweaver spider</name>
    <name type="synonym">Epeira ventricosa</name>
    <dbReference type="NCBI Taxonomy" id="182803"/>
    <lineage>
        <taxon>Eukaryota</taxon>
        <taxon>Metazoa</taxon>
        <taxon>Ecdysozoa</taxon>
        <taxon>Arthropoda</taxon>
        <taxon>Chelicerata</taxon>
        <taxon>Arachnida</taxon>
        <taxon>Araneae</taxon>
        <taxon>Araneomorphae</taxon>
        <taxon>Entelegynae</taxon>
        <taxon>Araneoidea</taxon>
        <taxon>Araneidae</taxon>
        <taxon>Araneus</taxon>
    </lineage>
</organism>
<keyword evidence="2" id="KW-1185">Reference proteome</keyword>
<name>A0A4Y2MKE0_ARAVE</name>
<evidence type="ECO:0000313" key="1">
    <source>
        <dbReference type="EMBL" id="GBN26874.1"/>
    </source>
</evidence>
<dbReference type="Proteomes" id="UP000499080">
    <property type="component" value="Unassembled WGS sequence"/>
</dbReference>
<gene>
    <name evidence="1" type="ORF">AVEN_240438_1</name>
</gene>
<proteinExistence type="predicted"/>
<dbReference type="EMBL" id="BGPR01007439">
    <property type="protein sequence ID" value="GBN26874.1"/>
    <property type="molecule type" value="Genomic_DNA"/>
</dbReference>
<reference evidence="1 2" key="1">
    <citation type="journal article" date="2019" name="Sci. Rep.">
        <title>Orb-weaving spider Araneus ventricosus genome elucidates the spidroin gene catalogue.</title>
        <authorList>
            <person name="Kono N."/>
            <person name="Nakamura H."/>
            <person name="Ohtoshi R."/>
            <person name="Moran D.A.P."/>
            <person name="Shinohara A."/>
            <person name="Yoshida Y."/>
            <person name="Fujiwara M."/>
            <person name="Mori M."/>
            <person name="Tomita M."/>
            <person name="Arakawa K."/>
        </authorList>
    </citation>
    <scope>NUCLEOTIDE SEQUENCE [LARGE SCALE GENOMIC DNA]</scope>
</reference>
<accession>A0A4Y2MKE0</accession>
<protein>
    <submittedName>
        <fullName evidence="1">Uncharacterized protein</fullName>
    </submittedName>
</protein>